<organism evidence="1 2">
    <name type="scientific">Phyllobacterium brassicacearum</name>
    <dbReference type="NCBI Taxonomy" id="314235"/>
    <lineage>
        <taxon>Bacteria</taxon>
        <taxon>Pseudomonadati</taxon>
        <taxon>Pseudomonadota</taxon>
        <taxon>Alphaproteobacteria</taxon>
        <taxon>Hyphomicrobiales</taxon>
        <taxon>Phyllobacteriaceae</taxon>
        <taxon>Phyllobacterium</taxon>
    </lineage>
</organism>
<proteinExistence type="predicted"/>
<dbReference type="Proteomes" id="UP000241444">
    <property type="component" value="Unassembled WGS sequence"/>
</dbReference>
<protein>
    <submittedName>
        <fullName evidence="1">Uncharacterized protein</fullName>
    </submittedName>
</protein>
<accession>A0A2P7BUR7</accession>
<reference evidence="2" key="1">
    <citation type="submission" date="2017-11" db="EMBL/GenBank/DDBJ databases">
        <authorList>
            <person name="Kuznetsova I."/>
            <person name="Sazanova A."/>
            <person name="Chirak E."/>
            <person name="Safronova V."/>
            <person name="Willems A."/>
        </authorList>
    </citation>
    <scope>NUCLEOTIDE SEQUENCE [LARGE SCALE GENOMIC DNA]</scope>
    <source>
        <strain evidence="2">STM 196</strain>
    </source>
</reference>
<comment type="caution">
    <text evidence="1">The sequence shown here is derived from an EMBL/GenBank/DDBJ whole genome shotgun (WGS) entry which is preliminary data.</text>
</comment>
<dbReference type="EMBL" id="PGGO01000002">
    <property type="protein sequence ID" value="PSH70210.1"/>
    <property type="molecule type" value="Genomic_DNA"/>
</dbReference>
<gene>
    <name evidence="1" type="ORF">CU102_03735</name>
</gene>
<evidence type="ECO:0000313" key="1">
    <source>
        <dbReference type="EMBL" id="PSH70210.1"/>
    </source>
</evidence>
<evidence type="ECO:0000313" key="2">
    <source>
        <dbReference type="Proteomes" id="UP000241444"/>
    </source>
</evidence>
<name>A0A2P7BUR7_9HYPH</name>
<dbReference type="AlphaFoldDB" id="A0A2P7BUR7"/>
<sequence>MLPLLEFTTIMEAVPAEKSAGTRLLNGLIETNDQPGCWLVSAGNFCCVSGERSLSVLAELSFWQASEVPPERATPTAAMAAIRYLFMTNSLSE</sequence>
<keyword evidence="2" id="KW-1185">Reference proteome</keyword>